<dbReference type="EMBL" id="JADEWZ010000077">
    <property type="protein sequence ID" value="MBE9119074.1"/>
    <property type="molecule type" value="Genomic_DNA"/>
</dbReference>
<organism evidence="1 2">
    <name type="scientific">Lusitaniella coriacea LEGE 07157</name>
    <dbReference type="NCBI Taxonomy" id="945747"/>
    <lineage>
        <taxon>Bacteria</taxon>
        <taxon>Bacillati</taxon>
        <taxon>Cyanobacteriota</taxon>
        <taxon>Cyanophyceae</taxon>
        <taxon>Spirulinales</taxon>
        <taxon>Lusitaniellaceae</taxon>
        <taxon>Lusitaniella</taxon>
    </lineage>
</organism>
<dbReference type="RefSeq" id="WP_194032168.1">
    <property type="nucleotide sequence ID" value="NZ_JADEWZ010000077.1"/>
</dbReference>
<dbReference type="AlphaFoldDB" id="A0A8J7J6Y7"/>
<reference evidence="1" key="1">
    <citation type="submission" date="2020-10" db="EMBL/GenBank/DDBJ databases">
        <authorList>
            <person name="Castelo-Branco R."/>
            <person name="Eusebio N."/>
            <person name="Adriana R."/>
            <person name="Vieira A."/>
            <person name="Brugerolle De Fraissinette N."/>
            <person name="Rezende De Castro R."/>
            <person name="Schneider M.P."/>
            <person name="Vasconcelos V."/>
            <person name="Leao P.N."/>
        </authorList>
    </citation>
    <scope>NUCLEOTIDE SEQUENCE</scope>
    <source>
        <strain evidence="1">LEGE 07157</strain>
    </source>
</reference>
<evidence type="ECO:0000313" key="2">
    <source>
        <dbReference type="Proteomes" id="UP000654482"/>
    </source>
</evidence>
<sequence length="281" mass="30984">MGTFLDLRNAGSRVIRSEATQGALRVLAPGASLDELDEEEEGGIVKKTLKFLWKFGGFLANKIGIPAALKSLTGLVGWLSNAASFIWNFNWNVSEEQIEIETQYLLLQLAGQAGGLAGQALGWLFCGALPGMTIITFNQALGLKILKDVGEEAFDEIGSTFQILFNSAAAGFSRIAFLKLYASTRRLYYKFKGKTAPDFSKKKPWSFATAWEERLDDMDNRHKAEALEEGREEFAEACTEAFYVVAHSVESFVMEQALAEQAQPGNQERTIEIDFNRGATA</sequence>
<evidence type="ECO:0000313" key="1">
    <source>
        <dbReference type="EMBL" id="MBE9119074.1"/>
    </source>
</evidence>
<accession>A0A8J7J6Y7</accession>
<dbReference type="Proteomes" id="UP000654482">
    <property type="component" value="Unassembled WGS sequence"/>
</dbReference>
<gene>
    <name evidence="1" type="ORF">IQ249_24770</name>
</gene>
<proteinExistence type="predicted"/>
<name>A0A8J7J6Y7_9CYAN</name>
<comment type="caution">
    <text evidence="1">The sequence shown here is derived from an EMBL/GenBank/DDBJ whole genome shotgun (WGS) entry which is preliminary data.</text>
</comment>
<protein>
    <submittedName>
        <fullName evidence="1">Uncharacterized protein</fullName>
    </submittedName>
</protein>
<keyword evidence="2" id="KW-1185">Reference proteome</keyword>